<protein>
    <recommendedName>
        <fullName evidence="3 5">acylphosphatase</fullName>
        <ecNumber evidence="2 5">3.6.1.7</ecNumber>
    </recommendedName>
</protein>
<dbReference type="PROSITE" id="PS51160">
    <property type="entry name" value="ACYLPHOSPHATASE_3"/>
    <property type="match status" value="1"/>
</dbReference>
<sequence length="97" mass="10514">MRRARVLVAGRVQGVGFRAATRERALALGLTGRVANRPDGRVVAEVQGPEAAVAAFLAWVRTGPPWARVERVEAEDLPPDPAETRFEIRPFPWGGAS</sequence>
<dbReference type="Gene3D" id="3.30.70.100">
    <property type="match status" value="1"/>
</dbReference>
<comment type="similarity">
    <text evidence="1 6">Belongs to the acylphosphatase family.</text>
</comment>
<feature type="active site" evidence="5">
    <location>
        <position position="36"/>
    </location>
</feature>
<organism evidence="8 9">
    <name type="scientific">Candidatus Hydrogenisulfobacillus filiaventi</name>
    <dbReference type="NCBI Taxonomy" id="2707344"/>
    <lineage>
        <taxon>Bacteria</taxon>
        <taxon>Bacillati</taxon>
        <taxon>Bacillota</taxon>
        <taxon>Clostridia</taxon>
        <taxon>Eubacteriales</taxon>
        <taxon>Clostridiales Family XVII. Incertae Sedis</taxon>
        <taxon>Candidatus Hydrogenisulfobacillus</taxon>
    </lineage>
</organism>
<evidence type="ECO:0000256" key="6">
    <source>
        <dbReference type="RuleBase" id="RU004168"/>
    </source>
</evidence>
<dbReference type="InterPro" id="IPR017968">
    <property type="entry name" value="Acylphosphatase_CS"/>
</dbReference>
<dbReference type="GO" id="GO:0003998">
    <property type="term" value="F:acylphosphatase activity"/>
    <property type="evidence" value="ECO:0007669"/>
    <property type="project" value="UniProtKB-EC"/>
</dbReference>
<evidence type="ECO:0000256" key="3">
    <source>
        <dbReference type="ARBA" id="ARBA00015991"/>
    </source>
</evidence>
<evidence type="ECO:0000313" key="8">
    <source>
        <dbReference type="EMBL" id="CAB1129305.1"/>
    </source>
</evidence>
<evidence type="ECO:0000256" key="4">
    <source>
        <dbReference type="ARBA" id="ARBA00047645"/>
    </source>
</evidence>
<evidence type="ECO:0000259" key="7">
    <source>
        <dbReference type="PROSITE" id="PS51160"/>
    </source>
</evidence>
<evidence type="ECO:0000313" key="9">
    <source>
        <dbReference type="Proteomes" id="UP000503399"/>
    </source>
</evidence>
<dbReference type="Pfam" id="PF00708">
    <property type="entry name" value="Acylphosphatase"/>
    <property type="match status" value="1"/>
</dbReference>
<dbReference type="PANTHER" id="PTHR47268">
    <property type="entry name" value="ACYLPHOSPHATASE"/>
    <property type="match status" value="1"/>
</dbReference>
<name>A0A6F8ZH41_9FIRM</name>
<dbReference type="Proteomes" id="UP000503399">
    <property type="component" value="Chromosome"/>
</dbReference>
<dbReference type="EC" id="3.6.1.7" evidence="2 5"/>
<dbReference type="PROSITE" id="PS00150">
    <property type="entry name" value="ACYLPHOSPHATASE_1"/>
    <property type="match status" value="1"/>
</dbReference>
<dbReference type="PANTHER" id="PTHR47268:SF4">
    <property type="entry name" value="ACYLPHOSPHATASE"/>
    <property type="match status" value="1"/>
</dbReference>
<dbReference type="InterPro" id="IPR036046">
    <property type="entry name" value="Acylphosphatase-like_dom_sf"/>
</dbReference>
<proteinExistence type="inferred from homology"/>
<reference evidence="8 9" key="1">
    <citation type="submission" date="2020-02" db="EMBL/GenBank/DDBJ databases">
        <authorList>
            <person name="Hogendoorn C."/>
        </authorList>
    </citation>
    <scope>NUCLEOTIDE SEQUENCE [LARGE SCALE GENOMIC DNA]</scope>
    <source>
        <strain evidence="8">R501</strain>
    </source>
</reference>
<evidence type="ECO:0000256" key="2">
    <source>
        <dbReference type="ARBA" id="ARBA00012150"/>
    </source>
</evidence>
<dbReference type="SUPFAM" id="SSF54975">
    <property type="entry name" value="Acylphosphatase/BLUF domain-like"/>
    <property type="match status" value="1"/>
</dbReference>
<accession>A0A6F8ZH41</accession>
<dbReference type="EMBL" id="LR778114">
    <property type="protein sequence ID" value="CAB1129305.1"/>
    <property type="molecule type" value="Genomic_DNA"/>
</dbReference>
<comment type="catalytic activity">
    <reaction evidence="4 5">
        <text>an acyl phosphate + H2O = a carboxylate + phosphate + H(+)</text>
        <dbReference type="Rhea" id="RHEA:14965"/>
        <dbReference type="ChEBI" id="CHEBI:15377"/>
        <dbReference type="ChEBI" id="CHEBI:15378"/>
        <dbReference type="ChEBI" id="CHEBI:29067"/>
        <dbReference type="ChEBI" id="CHEBI:43474"/>
        <dbReference type="ChEBI" id="CHEBI:59918"/>
        <dbReference type="EC" id="3.6.1.7"/>
    </reaction>
</comment>
<evidence type="ECO:0000256" key="5">
    <source>
        <dbReference type="PROSITE-ProRule" id="PRU00520"/>
    </source>
</evidence>
<gene>
    <name evidence="8" type="ORF">R50_1804</name>
</gene>
<feature type="domain" description="Acylphosphatase-like" evidence="7">
    <location>
        <begin position="3"/>
        <end position="90"/>
    </location>
</feature>
<dbReference type="PRINTS" id="PR00112">
    <property type="entry name" value="ACYLPHPHTASE"/>
</dbReference>
<evidence type="ECO:0000256" key="1">
    <source>
        <dbReference type="ARBA" id="ARBA00005614"/>
    </source>
</evidence>
<keyword evidence="5 8" id="KW-0378">Hydrolase</keyword>
<dbReference type="InterPro" id="IPR020456">
    <property type="entry name" value="Acylphosphatase"/>
</dbReference>
<keyword evidence="9" id="KW-1185">Reference proteome</keyword>
<feature type="active site" evidence="5">
    <location>
        <position position="18"/>
    </location>
</feature>
<dbReference type="KEGG" id="hfv:R50_1804"/>
<dbReference type="AlphaFoldDB" id="A0A6F8ZH41"/>
<dbReference type="InterPro" id="IPR001792">
    <property type="entry name" value="Acylphosphatase-like_dom"/>
</dbReference>